<evidence type="ECO:0000313" key="2">
    <source>
        <dbReference type="EMBL" id="ADY61514.1"/>
    </source>
</evidence>
<name>F0SFQ7_RUBBR</name>
<dbReference type="OrthoDB" id="9813436at2"/>
<organism evidence="2 3">
    <name type="scientific">Rubinisphaera brasiliensis (strain ATCC 49424 / DSM 5305 / JCM 21570 / IAM 15109 / NBRC 103401 / IFAM 1448)</name>
    <name type="common">Planctomyces brasiliensis</name>
    <dbReference type="NCBI Taxonomy" id="756272"/>
    <lineage>
        <taxon>Bacteria</taxon>
        <taxon>Pseudomonadati</taxon>
        <taxon>Planctomycetota</taxon>
        <taxon>Planctomycetia</taxon>
        <taxon>Planctomycetales</taxon>
        <taxon>Planctomycetaceae</taxon>
        <taxon>Rubinisphaera</taxon>
    </lineage>
</organism>
<dbReference type="PANTHER" id="PTHR38599">
    <property type="entry name" value="CUPIN DOMAIN PROTEIN (AFU_ORTHOLOGUE AFUA_3G13620)"/>
    <property type="match status" value="1"/>
</dbReference>
<proteinExistence type="predicted"/>
<dbReference type="Proteomes" id="UP000006860">
    <property type="component" value="Chromosome"/>
</dbReference>
<accession>F0SFQ7</accession>
<dbReference type="PANTHER" id="PTHR38599:SF1">
    <property type="entry name" value="CUPIN DOMAIN PROTEIN (AFU_ORTHOLOGUE AFUA_3G13620)"/>
    <property type="match status" value="1"/>
</dbReference>
<dbReference type="KEGG" id="pbs:Plabr_3937"/>
<dbReference type="Gene3D" id="2.60.120.10">
    <property type="entry name" value="Jelly Rolls"/>
    <property type="match status" value="1"/>
</dbReference>
<evidence type="ECO:0000259" key="1">
    <source>
        <dbReference type="Pfam" id="PF07883"/>
    </source>
</evidence>
<sequence>MKRFVIGTAISLCCVLNLSAEEPVHKMPAGGPTVKVLQSTDLEETFDGQPARVTMVEVSWKPGGVSADHRHPCPTFVYVLEGELETRVGDGPLLQLKKGDTLYEPAFALHADTRNLSENNPVRVLAIHVHPRDVKQFVIPADQTKPE</sequence>
<dbReference type="AlphaFoldDB" id="F0SFQ7"/>
<dbReference type="HOGENOM" id="CLU_120069_1_2_0"/>
<dbReference type="EMBL" id="CP002546">
    <property type="protein sequence ID" value="ADY61514.1"/>
    <property type="molecule type" value="Genomic_DNA"/>
</dbReference>
<dbReference type="InterPro" id="IPR014710">
    <property type="entry name" value="RmlC-like_jellyroll"/>
</dbReference>
<dbReference type="STRING" id="756272.Plabr_3937"/>
<gene>
    <name evidence="2" type="ordered locus">Plabr_3937</name>
</gene>
<reference evidence="3" key="1">
    <citation type="submission" date="2011-02" db="EMBL/GenBank/DDBJ databases">
        <title>The complete genome of Planctomyces brasiliensis DSM 5305.</title>
        <authorList>
            <person name="Lucas S."/>
            <person name="Copeland A."/>
            <person name="Lapidus A."/>
            <person name="Bruce D."/>
            <person name="Goodwin L."/>
            <person name="Pitluck S."/>
            <person name="Kyrpides N."/>
            <person name="Mavromatis K."/>
            <person name="Pagani I."/>
            <person name="Ivanova N."/>
            <person name="Ovchinnikova G."/>
            <person name="Lu M."/>
            <person name="Detter J.C."/>
            <person name="Han C."/>
            <person name="Land M."/>
            <person name="Hauser L."/>
            <person name="Markowitz V."/>
            <person name="Cheng J.-F."/>
            <person name="Hugenholtz P."/>
            <person name="Woyke T."/>
            <person name="Wu D."/>
            <person name="Tindall B."/>
            <person name="Pomrenke H.G."/>
            <person name="Brambilla E."/>
            <person name="Klenk H.-P."/>
            <person name="Eisen J.A."/>
        </authorList>
    </citation>
    <scope>NUCLEOTIDE SEQUENCE [LARGE SCALE GENOMIC DNA]</scope>
    <source>
        <strain evidence="3">ATCC 49424 / DSM 5305 / JCM 21570 / NBRC 103401 / IFAM 1448</strain>
    </source>
</reference>
<dbReference type="InterPro" id="IPR011051">
    <property type="entry name" value="RmlC_Cupin_sf"/>
</dbReference>
<protein>
    <submittedName>
        <fullName evidence="2">Cupin 2 conserved barrel domain protein</fullName>
    </submittedName>
</protein>
<dbReference type="RefSeq" id="WP_013630231.1">
    <property type="nucleotide sequence ID" value="NC_015174.1"/>
</dbReference>
<keyword evidence="3" id="KW-1185">Reference proteome</keyword>
<dbReference type="InterPro" id="IPR013096">
    <property type="entry name" value="Cupin_2"/>
</dbReference>
<evidence type="ECO:0000313" key="3">
    <source>
        <dbReference type="Proteomes" id="UP000006860"/>
    </source>
</evidence>
<dbReference type="eggNOG" id="COG1917">
    <property type="taxonomic scope" value="Bacteria"/>
</dbReference>
<feature type="domain" description="Cupin type-2" evidence="1">
    <location>
        <begin position="58"/>
        <end position="127"/>
    </location>
</feature>
<dbReference type="SUPFAM" id="SSF51182">
    <property type="entry name" value="RmlC-like cupins"/>
    <property type="match status" value="1"/>
</dbReference>
<dbReference type="Pfam" id="PF07883">
    <property type="entry name" value="Cupin_2"/>
    <property type="match status" value="1"/>
</dbReference>